<organism evidence="8 9">
    <name type="scientific">Strongylus vulgaris</name>
    <name type="common">Blood worm</name>
    <dbReference type="NCBI Taxonomy" id="40348"/>
    <lineage>
        <taxon>Eukaryota</taxon>
        <taxon>Metazoa</taxon>
        <taxon>Ecdysozoa</taxon>
        <taxon>Nematoda</taxon>
        <taxon>Chromadorea</taxon>
        <taxon>Rhabditida</taxon>
        <taxon>Rhabditina</taxon>
        <taxon>Rhabditomorpha</taxon>
        <taxon>Strongyloidea</taxon>
        <taxon>Strongylidae</taxon>
        <taxon>Strongylus</taxon>
    </lineage>
</organism>
<comment type="similarity">
    <text evidence="2">Belongs to the peptidase S54 family.</text>
</comment>
<protein>
    <recommendedName>
        <fullName evidence="7">Peptidase S54 rhomboid domain-containing protein</fullName>
    </recommendedName>
</protein>
<dbReference type="SUPFAM" id="SSF144091">
    <property type="entry name" value="Rhomboid-like"/>
    <property type="match status" value="1"/>
</dbReference>
<dbReference type="AlphaFoldDB" id="A0A3P7IQG8"/>
<dbReference type="GO" id="GO:0016020">
    <property type="term" value="C:membrane"/>
    <property type="evidence" value="ECO:0007669"/>
    <property type="project" value="UniProtKB-SubCell"/>
</dbReference>
<keyword evidence="4 6" id="KW-1133">Transmembrane helix</keyword>
<dbReference type="InterPro" id="IPR022764">
    <property type="entry name" value="Peptidase_S54_rhomboid_dom"/>
</dbReference>
<evidence type="ECO:0000256" key="1">
    <source>
        <dbReference type="ARBA" id="ARBA00004141"/>
    </source>
</evidence>
<evidence type="ECO:0000256" key="3">
    <source>
        <dbReference type="ARBA" id="ARBA00022692"/>
    </source>
</evidence>
<sequence length="164" mass="18409">MVMDFIRLFVFFYYYWTEPPKPNEDILSFCSGCVVNHHVGPLMFSPKMKTQLWRFITYAFLHAGLLHLLGNMVVQILIGVPLEVVHKPWRIGPLYVMAVLSGSLLQYTLDPKVYVVGASAGEQQLFVVLLQTNAIQYVSHSAHIAGGITGFCFGVVILYNVVVS</sequence>
<dbReference type="EMBL" id="UYYB01094978">
    <property type="protein sequence ID" value="VDM75151.1"/>
    <property type="molecule type" value="Genomic_DNA"/>
</dbReference>
<evidence type="ECO:0000313" key="9">
    <source>
        <dbReference type="Proteomes" id="UP000270094"/>
    </source>
</evidence>
<name>A0A3P7IQG8_STRVU</name>
<feature type="transmembrane region" description="Helical" evidence="6">
    <location>
        <begin position="142"/>
        <end position="162"/>
    </location>
</feature>
<dbReference type="PANTHER" id="PTHR45840">
    <property type="entry name" value="RHOMBOID-RELATED PROTEIN"/>
    <property type="match status" value="1"/>
</dbReference>
<evidence type="ECO:0000313" key="8">
    <source>
        <dbReference type="EMBL" id="VDM75151.1"/>
    </source>
</evidence>
<dbReference type="PANTHER" id="PTHR45840:SF2">
    <property type="entry name" value="PROTEIN RHOMBOID-RELATED"/>
    <property type="match status" value="1"/>
</dbReference>
<feature type="domain" description="Peptidase S54 rhomboid" evidence="7">
    <location>
        <begin position="50"/>
        <end position="121"/>
    </location>
</feature>
<feature type="transmembrane region" description="Helical" evidence="6">
    <location>
        <begin position="55"/>
        <end position="80"/>
    </location>
</feature>
<evidence type="ECO:0000256" key="6">
    <source>
        <dbReference type="SAM" id="Phobius"/>
    </source>
</evidence>
<evidence type="ECO:0000256" key="5">
    <source>
        <dbReference type="ARBA" id="ARBA00023136"/>
    </source>
</evidence>
<keyword evidence="5 6" id="KW-0472">Membrane</keyword>
<gene>
    <name evidence="8" type="ORF">SVUK_LOCUS10149</name>
</gene>
<accession>A0A3P7IQG8</accession>
<evidence type="ECO:0000259" key="7">
    <source>
        <dbReference type="Pfam" id="PF01694"/>
    </source>
</evidence>
<dbReference type="Pfam" id="PF01694">
    <property type="entry name" value="Rhomboid"/>
    <property type="match status" value="1"/>
</dbReference>
<keyword evidence="9" id="KW-1185">Reference proteome</keyword>
<proteinExistence type="inferred from homology"/>
<evidence type="ECO:0000256" key="4">
    <source>
        <dbReference type="ARBA" id="ARBA00022989"/>
    </source>
</evidence>
<reference evidence="8 9" key="1">
    <citation type="submission" date="2018-11" db="EMBL/GenBank/DDBJ databases">
        <authorList>
            <consortium name="Pathogen Informatics"/>
        </authorList>
    </citation>
    <scope>NUCLEOTIDE SEQUENCE [LARGE SCALE GENOMIC DNA]</scope>
</reference>
<dbReference type="Gene3D" id="1.20.1540.10">
    <property type="entry name" value="Rhomboid-like"/>
    <property type="match status" value="1"/>
</dbReference>
<comment type="subcellular location">
    <subcellularLocation>
        <location evidence="1">Membrane</location>
        <topology evidence="1">Multi-pass membrane protein</topology>
    </subcellularLocation>
</comment>
<dbReference type="InterPro" id="IPR051739">
    <property type="entry name" value="Rhomboid_IM_Serine_Proteases"/>
</dbReference>
<keyword evidence="3 6" id="KW-0812">Transmembrane</keyword>
<dbReference type="GO" id="GO:0004252">
    <property type="term" value="F:serine-type endopeptidase activity"/>
    <property type="evidence" value="ECO:0007669"/>
    <property type="project" value="InterPro"/>
</dbReference>
<evidence type="ECO:0000256" key="2">
    <source>
        <dbReference type="ARBA" id="ARBA00009045"/>
    </source>
</evidence>
<dbReference type="Proteomes" id="UP000270094">
    <property type="component" value="Unassembled WGS sequence"/>
</dbReference>
<dbReference type="OrthoDB" id="418595at2759"/>
<dbReference type="InterPro" id="IPR035952">
    <property type="entry name" value="Rhomboid-like_sf"/>
</dbReference>